<evidence type="ECO:0000256" key="1">
    <source>
        <dbReference type="ARBA" id="ARBA00022500"/>
    </source>
</evidence>
<proteinExistence type="inferred from homology"/>
<gene>
    <name evidence="7" type="ORF">F9K24_10135</name>
</gene>
<dbReference type="InterPro" id="IPR051310">
    <property type="entry name" value="MCP_chemotaxis"/>
</dbReference>
<dbReference type="EMBL" id="WBUI01000008">
    <property type="protein sequence ID" value="KAB2932728.1"/>
    <property type="molecule type" value="Genomic_DNA"/>
</dbReference>
<evidence type="ECO:0000256" key="4">
    <source>
        <dbReference type="SAM" id="MobiDB-lite"/>
    </source>
</evidence>
<comment type="similarity">
    <text evidence="2">Belongs to the methyl-accepting chemotaxis (MCP) protein family.</text>
</comment>
<organism evidence="7 8">
    <name type="scientific">Leptonema illini</name>
    <dbReference type="NCBI Taxonomy" id="183"/>
    <lineage>
        <taxon>Bacteria</taxon>
        <taxon>Pseudomonadati</taxon>
        <taxon>Spirochaetota</taxon>
        <taxon>Spirochaetia</taxon>
        <taxon>Leptospirales</taxon>
        <taxon>Leptospiraceae</taxon>
        <taxon>Leptonema</taxon>
    </lineage>
</organism>
<dbReference type="PROSITE" id="PS50111">
    <property type="entry name" value="CHEMOTAXIS_TRANSDUC_2"/>
    <property type="match status" value="1"/>
</dbReference>
<evidence type="ECO:0000256" key="5">
    <source>
        <dbReference type="SAM" id="Phobius"/>
    </source>
</evidence>
<dbReference type="PRINTS" id="PR00260">
    <property type="entry name" value="CHEMTRNSDUCR"/>
</dbReference>
<evidence type="ECO:0000256" key="2">
    <source>
        <dbReference type="ARBA" id="ARBA00029447"/>
    </source>
</evidence>
<keyword evidence="1" id="KW-0145">Chemotaxis</keyword>
<keyword evidence="5" id="KW-1133">Transmembrane helix</keyword>
<keyword evidence="5" id="KW-0472">Membrane</keyword>
<dbReference type="Gene3D" id="1.10.287.950">
    <property type="entry name" value="Methyl-accepting chemotaxis protein"/>
    <property type="match status" value="1"/>
</dbReference>
<comment type="caution">
    <text evidence="7">The sequence shown here is derived from an EMBL/GenBank/DDBJ whole genome shotgun (WGS) entry which is preliminary data.</text>
</comment>
<feature type="transmembrane region" description="Helical" evidence="5">
    <location>
        <begin position="86"/>
        <end position="103"/>
    </location>
</feature>
<dbReference type="InterPro" id="IPR004090">
    <property type="entry name" value="Chemotax_Me-accpt_rcpt"/>
</dbReference>
<feature type="region of interest" description="Disordered" evidence="4">
    <location>
        <begin position="500"/>
        <end position="524"/>
    </location>
</feature>
<dbReference type="GO" id="GO:0006935">
    <property type="term" value="P:chemotaxis"/>
    <property type="evidence" value="ECO:0007669"/>
    <property type="project" value="UniProtKB-KW"/>
</dbReference>
<evidence type="ECO:0000256" key="3">
    <source>
        <dbReference type="PROSITE-ProRule" id="PRU00284"/>
    </source>
</evidence>
<feature type="transmembrane region" description="Helical" evidence="5">
    <location>
        <begin position="115"/>
        <end position="132"/>
    </location>
</feature>
<dbReference type="PANTHER" id="PTHR43531">
    <property type="entry name" value="PROTEIN ICFG"/>
    <property type="match status" value="1"/>
</dbReference>
<feature type="compositionally biased region" description="Basic and acidic residues" evidence="4">
    <location>
        <begin position="510"/>
        <end position="524"/>
    </location>
</feature>
<accession>A0A833LYK8</accession>
<dbReference type="Proteomes" id="UP000460298">
    <property type="component" value="Unassembled WGS sequence"/>
</dbReference>
<keyword evidence="5" id="KW-0812">Transmembrane</keyword>
<dbReference type="GO" id="GO:0004888">
    <property type="term" value="F:transmembrane signaling receptor activity"/>
    <property type="evidence" value="ECO:0007669"/>
    <property type="project" value="InterPro"/>
</dbReference>
<name>A0A833LYK8_9LEPT</name>
<feature type="transmembrane region" description="Helical" evidence="5">
    <location>
        <begin position="166"/>
        <end position="191"/>
    </location>
</feature>
<evidence type="ECO:0000313" key="7">
    <source>
        <dbReference type="EMBL" id="KAB2932728.1"/>
    </source>
</evidence>
<dbReference type="SUPFAM" id="SSF58104">
    <property type="entry name" value="Methyl-accepting chemotaxis protein (MCP) signaling domain"/>
    <property type="match status" value="1"/>
</dbReference>
<dbReference type="Pfam" id="PF00015">
    <property type="entry name" value="MCPsignal"/>
    <property type="match status" value="1"/>
</dbReference>
<reference evidence="7 8" key="1">
    <citation type="submission" date="2019-10" db="EMBL/GenBank/DDBJ databases">
        <title>Extracellular Electron Transfer in a Candidatus Methanoperedens spp. Enrichment Culture.</title>
        <authorList>
            <person name="Berger S."/>
            <person name="Rangel Shaw D."/>
            <person name="Berben T."/>
            <person name="In 'T Zandt M."/>
            <person name="Frank J."/>
            <person name="Reimann J."/>
            <person name="Jetten M.S.M."/>
            <person name="Welte C.U."/>
        </authorList>
    </citation>
    <scope>NUCLEOTIDE SEQUENCE [LARGE SCALE GENOMIC DNA]</scope>
    <source>
        <strain evidence="7">SB12</strain>
    </source>
</reference>
<dbReference type="InterPro" id="IPR004089">
    <property type="entry name" value="MCPsignal_dom"/>
</dbReference>
<dbReference type="AlphaFoldDB" id="A0A833LYK8"/>
<dbReference type="PANTHER" id="PTHR43531:SF11">
    <property type="entry name" value="METHYL-ACCEPTING CHEMOTAXIS PROTEIN 3"/>
    <property type="match status" value="1"/>
</dbReference>
<evidence type="ECO:0000313" key="8">
    <source>
        <dbReference type="Proteomes" id="UP000460298"/>
    </source>
</evidence>
<dbReference type="GO" id="GO:0005886">
    <property type="term" value="C:plasma membrane"/>
    <property type="evidence" value="ECO:0007669"/>
    <property type="project" value="TreeGrafter"/>
</dbReference>
<evidence type="ECO:0000259" key="6">
    <source>
        <dbReference type="PROSITE" id="PS50111"/>
    </source>
</evidence>
<dbReference type="GO" id="GO:0007165">
    <property type="term" value="P:signal transduction"/>
    <property type="evidence" value="ECO:0007669"/>
    <property type="project" value="UniProtKB-KW"/>
</dbReference>
<keyword evidence="3" id="KW-0807">Transducer</keyword>
<feature type="transmembrane region" description="Helical" evidence="5">
    <location>
        <begin position="58"/>
        <end position="79"/>
    </location>
</feature>
<sequence length="524" mass="56961">MSNRADGGLFRSFLRPYADADYAEQQRARTIVWTALIIMLAAFLLAASSLLLRGRPVTHPAVIASATMLLLTLLSLFALKKGFRKGSAHLIVISTATAIWAVAFSDLRGQNPGDIFFTYVYIFPILAFAGLLTDRRSVFLYAVLQAALIVLLTYSLFSLGRIDRDLAINFGLDGIISALVFSGITAAFLGIELRARQIVDQRHAESMSRQNRIEALLAHSSDMASRLAATTEQLSVTSDRFSSGAQTQAASVEEITATIEEVAASGEEVLGLSRSQYSLSQRIQQLMRQLEAIVRHTAGEMTEALKLRDELTGLADKSKAEIDGALQSMRRTQERFQEAKGTVSVIDEISDRINLLSLNASIEAARAGEHGRGFAVVAQEVGKLADSTSTNLKSVSDIFARGSSEIDRAHRQIQAFHELLVQMTQSIGGFSERIDTVVRLTDQDLNLNEQAGEVATDMLESSRKVLTASQEQKGALNEMVKSVSVINNVTQEIARGAQEISDSSKQLSKAAHELSEVAADHEGA</sequence>
<feature type="transmembrane region" description="Helical" evidence="5">
    <location>
        <begin position="139"/>
        <end position="160"/>
    </location>
</feature>
<dbReference type="SMART" id="SM00283">
    <property type="entry name" value="MA"/>
    <property type="match status" value="1"/>
</dbReference>
<protein>
    <recommendedName>
        <fullName evidence="6">Methyl-accepting transducer domain-containing protein</fullName>
    </recommendedName>
</protein>
<feature type="transmembrane region" description="Helical" evidence="5">
    <location>
        <begin position="31"/>
        <end position="52"/>
    </location>
</feature>
<feature type="domain" description="Methyl-accepting transducer" evidence="6">
    <location>
        <begin position="223"/>
        <end position="487"/>
    </location>
</feature>